<comment type="caution">
    <text evidence="8">The sequence shown here is derived from an EMBL/GenBank/DDBJ whole genome shotgun (WGS) entry which is preliminary data.</text>
</comment>
<dbReference type="PROSITE" id="PS51032">
    <property type="entry name" value="AP2_ERF"/>
    <property type="match status" value="1"/>
</dbReference>
<dbReference type="InterPro" id="IPR001471">
    <property type="entry name" value="AP2/ERF_dom"/>
</dbReference>
<dbReference type="AlphaFoldDB" id="A0AAW2X0Q6"/>
<evidence type="ECO:0000256" key="1">
    <source>
        <dbReference type="ARBA" id="ARBA00004123"/>
    </source>
</evidence>
<protein>
    <recommendedName>
        <fullName evidence="7">AP2/ERF domain-containing protein</fullName>
    </recommendedName>
</protein>
<sequence length="87" mass="9799">MEEALRRLNGTLTTDSDPLLQPTTAVPKRCSTNKRSLKDGSASSGGANMRYRGVRRRPWGRYAADQTLRPKKDGSAPLTRRRRRLCL</sequence>
<feature type="domain" description="AP2/ERF" evidence="7">
    <location>
        <begin position="50"/>
        <end position="87"/>
    </location>
</feature>
<reference evidence="8" key="2">
    <citation type="journal article" date="2024" name="Plant">
        <title>Genomic evolution and insights into agronomic trait innovations of Sesamum species.</title>
        <authorList>
            <person name="Miao H."/>
            <person name="Wang L."/>
            <person name="Qu L."/>
            <person name="Liu H."/>
            <person name="Sun Y."/>
            <person name="Le M."/>
            <person name="Wang Q."/>
            <person name="Wei S."/>
            <person name="Zheng Y."/>
            <person name="Lin W."/>
            <person name="Duan Y."/>
            <person name="Cao H."/>
            <person name="Xiong S."/>
            <person name="Wang X."/>
            <person name="Wei L."/>
            <person name="Li C."/>
            <person name="Ma Q."/>
            <person name="Ju M."/>
            <person name="Zhao R."/>
            <person name="Li G."/>
            <person name="Mu C."/>
            <person name="Tian Q."/>
            <person name="Mei H."/>
            <person name="Zhang T."/>
            <person name="Gao T."/>
            <person name="Zhang H."/>
        </authorList>
    </citation>
    <scope>NUCLEOTIDE SEQUENCE</scope>
    <source>
        <strain evidence="8">KEN1</strain>
    </source>
</reference>
<name>A0AAW2X0Q6_9LAMI</name>
<feature type="compositionally biased region" description="Polar residues" evidence="6">
    <location>
        <begin position="10"/>
        <end position="24"/>
    </location>
</feature>
<reference evidence="8" key="1">
    <citation type="submission" date="2020-06" db="EMBL/GenBank/DDBJ databases">
        <authorList>
            <person name="Li T."/>
            <person name="Hu X."/>
            <person name="Zhang T."/>
            <person name="Song X."/>
            <person name="Zhang H."/>
            <person name="Dai N."/>
            <person name="Sheng W."/>
            <person name="Hou X."/>
            <person name="Wei L."/>
        </authorList>
    </citation>
    <scope>NUCLEOTIDE SEQUENCE</scope>
    <source>
        <strain evidence="8">KEN1</strain>
        <tissue evidence="8">Leaf</tissue>
    </source>
</reference>
<evidence type="ECO:0000256" key="6">
    <source>
        <dbReference type="SAM" id="MobiDB-lite"/>
    </source>
</evidence>
<accession>A0AAW2X0Q6</accession>
<evidence type="ECO:0000256" key="3">
    <source>
        <dbReference type="ARBA" id="ARBA00023125"/>
    </source>
</evidence>
<dbReference type="GO" id="GO:0003700">
    <property type="term" value="F:DNA-binding transcription factor activity"/>
    <property type="evidence" value="ECO:0007669"/>
    <property type="project" value="InterPro"/>
</dbReference>
<keyword evidence="5" id="KW-0539">Nucleus</keyword>
<keyword evidence="4" id="KW-0804">Transcription</keyword>
<keyword evidence="3" id="KW-0238">DNA-binding</keyword>
<evidence type="ECO:0000256" key="5">
    <source>
        <dbReference type="ARBA" id="ARBA00023242"/>
    </source>
</evidence>
<evidence type="ECO:0000259" key="7">
    <source>
        <dbReference type="PROSITE" id="PS51032"/>
    </source>
</evidence>
<keyword evidence="2" id="KW-0805">Transcription regulation</keyword>
<proteinExistence type="predicted"/>
<dbReference type="EMBL" id="JACGWN010000006">
    <property type="protein sequence ID" value="KAL0447171.1"/>
    <property type="molecule type" value="Genomic_DNA"/>
</dbReference>
<evidence type="ECO:0000313" key="8">
    <source>
        <dbReference type="EMBL" id="KAL0447171.1"/>
    </source>
</evidence>
<dbReference type="GO" id="GO:0005634">
    <property type="term" value="C:nucleus"/>
    <property type="evidence" value="ECO:0007669"/>
    <property type="project" value="UniProtKB-SubCell"/>
</dbReference>
<gene>
    <name evidence="8" type="ORF">Slati_1845000</name>
</gene>
<evidence type="ECO:0000256" key="4">
    <source>
        <dbReference type="ARBA" id="ARBA00023163"/>
    </source>
</evidence>
<evidence type="ECO:0000256" key="2">
    <source>
        <dbReference type="ARBA" id="ARBA00023015"/>
    </source>
</evidence>
<feature type="region of interest" description="Disordered" evidence="6">
    <location>
        <begin position="1"/>
        <end position="87"/>
    </location>
</feature>
<comment type="subcellular location">
    <subcellularLocation>
        <location evidence="1">Nucleus</location>
    </subcellularLocation>
</comment>
<organism evidence="8">
    <name type="scientific">Sesamum latifolium</name>
    <dbReference type="NCBI Taxonomy" id="2727402"/>
    <lineage>
        <taxon>Eukaryota</taxon>
        <taxon>Viridiplantae</taxon>
        <taxon>Streptophyta</taxon>
        <taxon>Embryophyta</taxon>
        <taxon>Tracheophyta</taxon>
        <taxon>Spermatophyta</taxon>
        <taxon>Magnoliopsida</taxon>
        <taxon>eudicotyledons</taxon>
        <taxon>Gunneridae</taxon>
        <taxon>Pentapetalae</taxon>
        <taxon>asterids</taxon>
        <taxon>lamiids</taxon>
        <taxon>Lamiales</taxon>
        <taxon>Pedaliaceae</taxon>
        <taxon>Sesamum</taxon>
    </lineage>
</organism>
<dbReference type="GO" id="GO:0003677">
    <property type="term" value="F:DNA binding"/>
    <property type="evidence" value="ECO:0007669"/>
    <property type="project" value="UniProtKB-KW"/>
</dbReference>